<organism evidence="1 2">
    <name type="scientific">Parascaris equorum</name>
    <name type="common">Equine roundworm</name>
    <dbReference type="NCBI Taxonomy" id="6256"/>
    <lineage>
        <taxon>Eukaryota</taxon>
        <taxon>Metazoa</taxon>
        <taxon>Ecdysozoa</taxon>
        <taxon>Nematoda</taxon>
        <taxon>Chromadorea</taxon>
        <taxon>Rhabditida</taxon>
        <taxon>Spirurina</taxon>
        <taxon>Ascaridomorpha</taxon>
        <taxon>Ascaridoidea</taxon>
        <taxon>Ascarididae</taxon>
        <taxon>Parascaris</taxon>
    </lineage>
</organism>
<evidence type="ECO:0000313" key="2">
    <source>
        <dbReference type="WBParaSite" id="PEQ_0001362601-mRNA-1"/>
    </source>
</evidence>
<accession>A0A914SI37</accession>
<dbReference type="Proteomes" id="UP000887564">
    <property type="component" value="Unplaced"/>
</dbReference>
<name>A0A914SI37_PAREQ</name>
<proteinExistence type="predicted"/>
<keyword evidence="1" id="KW-1185">Reference proteome</keyword>
<evidence type="ECO:0000313" key="1">
    <source>
        <dbReference type="Proteomes" id="UP000887564"/>
    </source>
</evidence>
<dbReference type="AlphaFoldDB" id="A0A914SI37"/>
<dbReference type="WBParaSite" id="PEQ_0001362601-mRNA-1">
    <property type="protein sequence ID" value="PEQ_0001362601-mRNA-1"/>
    <property type="gene ID" value="PEQ_0001362601"/>
</dbReference>
<protein>
    <submittedName>
        <fullName evidence="2">Uncharacterized protein</fullName>
    </submittedName>
</protein>
<sequence>TPSVLVRVYTSHPCSCIHEVVDKHALRNGCCFFQVDRRTSPSDSHNAGDPLACAIPTVRRRRVRTGLWFRLRRLSRNLRDVQPETVDKYRLAVIITMCKFFIDLKFAGEWFHLCSALGAVSCAGFNVPYFHNAKKQSIKGHAFNPELLKISRITSDSKN</sequence>
<reference evidence="2" key="1">
    <citation type="submission" date="2022-11" db="UniProtKB">
        <authorList>
            <consortium name="WormBaseParasite"/>
        </authorList>
    </citation>
    <scope>IDENTIFICATION</scope>
</reference>